<dbReference type="GO" id="GO:0007349">
    <property type="term" value="P:cellularization"/>
    <property type="evidence" value="ECO:0007669"/>
    <property type="project" value="InterPro"/>
</dbReference>
<dbReference type="InterPro" id="IPR008837">
    <property type="entry name" value="Serendipity_A"/>
</dbReference>
<dbReference type="Gene3D" id="1.20.120.230">
    <property type="entry name" value="Alpha-catenin/vinculin-like"/>
    <property type="match status" value="1"/>
</dbReference>
<comment type="subcellular location">
    <subcellularLocation>
        <location evidence="1">Cytoplasm</location>
    </subcellularLocation>
</comment>
<evidence type="ECO:0000256" key="1">
    <source>
        <dbReference type="ARBA" id="ARBA00004496"/>
    </source>
</evidence>
<evidence type="ECO:0000256" key="2">
    <source>
        <dbReference type="ARBA" id="ARBA00022490"/>
    </source>
</evidence>
<feature type="non-terminal residue" evidence="3">
    <location>
        <position position="1"/>
    </location>
</feature>
<organism evidence="3">
    <name type="scientific">Graphocephala atropunctata</name>
    <dbReference type="NCBI Taxonomy" id="36148"/>
    <lineage>
        <taxon>Eukaryota</taxon>
        <taxon>Metazoa</taxon>
        <taxon>Ecdysozoa</taxon>
        <taxon>Arthropoda</taxon>
        <taxon>Hexapoda</taxon>
        <taxon>Insecta</taxon>
        <taxon>Pterygota</taxon>
        <taxon>Neoptera</taxon>
        <taxon>Paraneoptera</taxon>
        <taxon>Hemiptera</taxon>
        <taxon>Auchenorrhyncha</taxon>
        <taxon>Membracoidea</taxon>
        <taxon>Cicadellidae</taxon>
        <taxon>Cicadellinae</taxon>
        <taxon>Cicadellini</taxon>
        <taxon>Graphocephala</taxon>
    </lineage>
</organism>
<dbReference type="GO" id="GO:0098609">
    <property type="term" value="P:cell-cell adhesion"/>
    <property type="evidence" value="ECO:0007669"/>
    <property type="project" value="TreeGrafter"/>
</dbReference>
<dbReference type="InterPro" id="IPR036723">
    <property type="entry name" value="Alpha-catenin/vinculin-like_sf"/>
</dbReference>
<dbReference type="SUPFAM" id="SSF47220">
    <property type="entry name" value="alpha-catenin/vinculin-like"/>
    <property type="match status" value="1"/>
</dbReference>
<evidence type="ECO:0000313" key="3">
    <source>
        <dbReference type="EMBL" id="JAT32004.1"/>
    </source>
</evidence>
<protein>
    <recommendedName>
        <fullName evidence="4">Serendipity locus protein alpha</fullName>
    </recommendedName>
</protein>
<feature type="non-terminal residue" evidence="3">
    <location>
        <position position="539"/>
    </location>
</feature>
<dbReference type="PANTHER" id="PTHR18914">
    <property type="entry name" value="ALPHA CATENIN"/>
    <property type="match status" value="1"/>
</dbReference>
<dbReference type="GO" id="GO:0016477">
    <property type="term" value="P:cell migration"/>
    <property type="evidence" value="ECO:0007669"/>
    <property type="project" value="TreeGrafter"/>
</dbReference>
<dbReference type="PANTHER" id="PTHR18914:SF33">
    <property type="entry name" value="RE47911P-RELATED"/>
    <property type="match status" value="1"/>
</dbReference>
<dbReference type="GO" id="GO:0016342">
    <property type="term" value="C:catenin complex"/>
    <property type="evidence" value="ECO:0007669"/>
    <property type="project" value="TreeGrafter"/>
</dbReference>
<accession>A0A1B6M836</accession>
<sequence>NYISFILERMSSAPEPSHLSTELKKCLQKLQDLERCFTSQVDFTSQFKDFLTSLSVCLTLVHTAASQPHNRLYRSKLRLCVSQVVRVLTLFRSLLSSLPCKQASWYLSERLRWCVSELRRVLSGAGTEQDQDSAGAGSFLRQVDRALQLLPCPDIGTWRQLVDDVVCQAITIAKIASTVDYKEITSVCHRLLEESNQLMSGSDRCQLTLLKDSLAACLSSMEQRVNTAVLRLLLQVFSEPNGPVKRLVRCCGQAPQPRRVTDLDPLVAQLDSHIERILLVAQFAVSCCEDKSKVAEMRCCLASLESVDNYLVPAITAFYLDPDSADKRAFVKFLCDHWQQQLASLHSQLDGIIDSYAFSRVVQDSMDVLSKSLDGESGRMLEASQTIVRHGWLLYKHLSTSCDVSVAFTILDKLKMALCKCEAAVTKQAHTPAVSRQTRLVVDCVDLICEHVSVSTASFTAIDGSCADSPVETVKSIRDLPLDVSFQSVSDSQFDSYRPQWLTNKICEAKENRATRILNLTEIVRQDTCKLGGRTPRRT</sequence>
<dbReference type="Pfam" id="PF05482">
    <property type="entry name" value="Serendipity_A"/>
    <property type="match status" value="1"/>
</dbReference>
<evidence type="ECO:0008006" key="4">
    <source>
        <dbReference type="Google" id="ProtNLM"/>
    </source>
</evidence>
<dbReference type="GO" id="GO:0005737">
    <property type="term" value="C:cytoplasm"/>
    <property type="evidence" value="ECO:0007669"/>
    <property type="project" value="UniProtKB-SubCell"/>
</dbReference>
<reference evidence="3" key="1">
    <citation type="submission" date="2015-11" db="EMBL/GenBank/DDBJ databases">
        <title>De novo transcriptome assembly of four potential Pierce s Disease insect vectors from Arizona vineyards.</title>
        <authorList>
            <person name="Tassone E.E."/>
        </authorList>
    </citation>
    <scope>NUCLEOTIDE SEQUENCE</scope>
</reference>
<keyword evidence="2" id="KW-0963">Cytoplasm</keyword>
<dbReference type="AlphaFoldDB" id="A0A1B6M836"/>
<dbReference type="GO" id="GO:0008013">
    <property type="term" value="F:beta-catenin binding"/>
    <property type="evidence" value="ECO:0007669"/>
    <property type="project" value="TreeGrafter"/>
</dbReference>
<dbReference type="GO" id="GO:0051015">
    <property type="term" value="F:actin filament binding"/>
    <property type="evidence" value="ECO:0007669"/>
    <property type="project" value="InterPro"/>
</dbReference>
<dbReference type="EMBL" id="GEBQ01007973">
    <property type="protein sequence ID" value="JAT32004.1"/>
    <property type="molecule type" value="Transcribed_RNA"/>
</dbReference>
<gene>
    <name evidence="3" type="ORF">g.228</name>
</gene>
<dbReference type="GO" id="GO:0005912">
    <property type="term" value="C:adherens junction"/>
    <property type="evidence" value="ECO:0007669"/>
    <property type="project" value="TreeGrafter"/>
</dbReference>
<name>A0A1B6M836_9HEMI</name>
<proteinExistence type="predicted"/>